<dbReference type="CDD" id="cd00093">
    <property type="entry name" value="HTH_XRE"/>
    <property type="match status" value="1"/>
</dbReference>
<feature type="region of interest" description="Disordered" evidence="2">
    <location>
        <begin position="762"/>
        <end position="785"/>
    </location>
</feature>
<dbReference type="PROSITE" id="PS50943">
    <property type="entry name" value="HTH_CROC1"/>
    <property type="match status" value="1"/>
</dbReference>
<dbReference type="Gene3D" id="3.40.50.300">
    <property type="entry name" value="P-loop containing nucleotide triphosphate hydrolases"/>
    <property type="match status" value="1"/>
</dbReference>
<dbReference type="SUPFAM" id="SSF48452">
    <property type="entry name" value="TPR-like"/>
    <property type="match status" value="1"/>
</dbReference>
<dbReference type="PRINTS" id="PR00364">
    <property type="entry name" value="DISEASERSIST"/>
</dbReference>
<dbReference type="GO" id="GO:0003677">
    <property type="term" value="F:DNA binding"/>
    <property type="evidence" value="ECO:0007669"/>
    <property type="project" value="InterPro"/>
</dbReference>
<dbReference type="Gene3D" id="1.25.40.10">
    <property type="entry name" value="Tetratricopeptide repeat domain"/>
    <property type="match status" value="1"/>
</dbReference>
<dbReference type="InterPro" id="IPR010982">
    <property type="entry name" value="Lambda_DNA-bd_dom_sf"/>
</dbReference>
<evidence type="ECO:0000259" key="3">
    <source>
        <dbReference type="PROSITE" id="PS50943"/>
    </source>
</evidence>
<name>A0A5B2X6B9_9PSEU</name>
<dbReference type="PANTHER" id="PTHR47691">
    <property type="entry name" value="REGULATOR-RELATED"/>
    <property type="match status" value="1"/>
</dbReference>
<dbReference type="InterPro" id="IPR001387">
    <property type="entry name" value="Cro/C1-type_HTH"/>
</dbReference>
<dbReference type="Pfam" id="PF13424">
    <property type="entry name" value="TPR_12"/>
    <property type="match status" value="2"/>
</dbReference>
<evidence type="ECO:0000256" key="2">
    <source>
        <dbReference type="SAM" id="MobiDB-lite"/>
    </source>
</evidence>
<keyword evidence="5" id="KW-1185">Reference proteome</keyword>
<reference evidence="4 5" key="1">
    <citation type="submission" date="2019-09" db="EMBL/GenBank/DDBJ databases">
        <title>Goodfellowia gen. nov., a new genus of the Pseudonocardineae related to Actinoalloteichus, containing Goodfellowia coeruleoviolacea gen. nov., comb. nov. gen. nov., comb. nov.</title>
        <authorList>
            <person name="Labeda D."/>
        </authorList>
    </citation>
    <scope>NUCLEOTIDE SEQUENCE [LARGE SCALE GENOMIC DNA]</scope>
    <source>
        <strain evidence="4 5">AN110305</strain>
    </source>
</reference>
<dbReference type="SUPFAM" id="SSF47413">
    <property type="entry name" value="lambda repressor-like DNA-binding domains"/>
    <property type="match status" value="1"/>
</dbReference>
<feature type="repeat" description="TPR" evidence="1">
    <location>
        <begin position="727"/>
        <end position="760"/>
    </location>
</feature>
<evidence type="ECO:0000313" key="5">
    <source>
        <dbReference type="Proteomes" id="UP000323454"/>
    </source>
</evidence>
<feature type="region of interest" description="Disordered" evidence="2">
    <location>
        <begin position="93"/>
        <end position="112"/>
    </location>
</feature>
<dbReference type="Pfam" id="PF13560">
    <property type="entry name" value="HTH_31"/>
    <property type="match status" value="1"/>
</dbReference>
<comment type="caution">
    <text evidence="4">The sequence shown here is derived from an EMBL/GenBank/DDBJ whole genome shotgun (WGS) entry which is preliminary data.</text>
</comment>
<dbReference type="SMART" id="SM00530">
    <property type="entry name" value="HTH_XRE"/>
    <property type="match status" value="1"/>
</dbReference>
<feature type="domain" description="HTH cro/C1-type" evidence="3">
    <location>
        <begin position="29"/>
        <end position="84"/>
    </location>
</feature>
<evidence type="ECO:0000313" key="4">
    <source>
        <dbReference type="EMBL" id="KAA2258639.1"/>
    </source>
</evidence>
<dbReference type="InterPro" id="IPR027417">
    <property type="entry name" value="P-loop_NTPase"/>
</dbReference>
<dbReference type="EMBL" id="VUOB01000041">
    <property type="protein sequence ID" value="KAA2258639.1"/>
    <property type="molecule type" value="Genomic_DNA"/>
</dbReference>
<feature type="compositionally biased region" description="Basic and acidic residues" evidence="2">
    <location>
        <begin position="762"/>
        <end position="771"/>
    </location>
</feature>
<dbReference type="PROSITE" id="PS50005">
    <property type="entry name" value="TPR"/>
    <property type="match status" value="2"/>
</dbReference>
<dbReference type="InterPro" id="IPR019734">
    <property type="entry name" value="TPR_rpt"/>
</dbReference>
<accession>A0A5B2X6B9</accession>
<evidence type="ECO:0000256" key="1">
    <source>
        <dbReference type="PROSITE-ProRule" id="PRU00339"/>
    </source>
</evidence>
<dbReference type="Proteomes" id="UP000323454">
    <property type="component" value="Unassembled WGS sequence"/>
</dbReference>
<dbReference type="OrthoDB" id="3275754at2"/>
<dbReference type="SUPFAM" id="SSF52540">
    <property type="entry name" value="P-loop containing nucleoside triphosphate hydrolases"/>
    <property type="match status" value="1"/>
</dbReference>
<dbReference type="GO" id="GO:0043531">
    <property type="term" value="F:ADP binding"/>
    <property type="evidence" value="ECO:0007669"/>
    <property type="project" value="InterPro"/>
</dbReference>
<gene>
    <name evidence="4" type="ORF">F0L68_22610</name>
</gene>
<dbReference type="InterPro" id="IPR011990">
    <property type="entry name" value="TPR-like_helical_dom_sf"/>
</dbReference>
<reference evidence="4 5" key="2">
    <citation type="submission" date="2019-09" db="EMBL/GenBank/DDBJ databases">
        <authorList>
            <person name="Jin C."/>
        </authorList>
    </citation>
    <scope>NUCLEOTIDE SEQUENCE [LARGE SCALE GENOMIC DNA]</scope>
    <source>
        <strain evidence="4 5">AN110305</strain>
    </source>
</reference>
<dbReference type="Pfam" id="PF13374">
    <property type="entry name" value="TPR_10"/>
    <property type="match status" value="1"/>
</dbReference>
<organism evidence="4 5">
    <name type="scientific">Solihabitans fulvus</name>
    <dbReference type="NCBI Taxonomy" id="1892852"/>
    <lineage>
        <taxon>Bacteria</taxon>
        <taxon>Bacillati</taxon>
        <taxon>Actinomycetota</taxon>
        <taxon>Actinomycetes</taxon>
        <taxon>Pseudonocardiales</taxon>
        <taxon>Pseudonocardiaceae</taxon>
        <taxon>Solihabitans</taxon>
    </lineage>
</organism>
<sequence>MTLADKVRTRGGLRRPGGADVTGRFGALLRTLRRQAGLTQEELSDRSGVGARSIRGFETGERADPRVVTVGLLADALELTPDVRDQLLAAAVGTDHGDTGDGGAAGRVPRQLPAPPGVFVGRHHELAALDKALDTSAGHGGTVVVSAIGGGGGVGKTWLALRWAHHNLDRFPDGQLFVDLRGFAPDGEPSAPGQAVRGFLDALGVPASSVPADLDARAGMYRSLVAGKRMLVVLDNARDTAQVVPLLPGSPTCTVLVTSRDRLTGLAVAHGALPVPLDVLTDADAHDLVARRIGHDRLAAEPEAAAALLRHCAGLPLALAVVAARAALYPDIALAVLAGELRDTATRLGALDAGDPAASVRTVLSWSHAALEPEQAQVLALLGGAPGPDICLAAAASLTGRSESEVGAALRALERVSVIERHTRGRYRMHDLVKVFAADQARRDLPEDTVDDALRRLVGFYLHTADAADRLLAPHRQSATPDPLEPGCVPLPLTDAAAALAWFDAEHQCLLPAVQTAASRGWHQAVSNLAWSLGTFHARRGHRHDQLAISQIGLASAEHLPDPAARIRANRVLGYAYSDVGRHDEAIVHMDRSLGLAEQHHDRLSQAHVHRMLGRAWEQRGDDRRALEHATRALDLYRALDHVMGEADAHNLTGWFHAQLGDYDRARAHCRAALETHRRRHDPEGQAGALDSLGYIDHRTGDHHQAVRHYRQAISLRRDLGHTYQIAESLERLGYSHLALGQREQARTVWREALELYQARRPSADEERIQDALDSLDTGQPEASA</sequence>
<dbReference type="Gene3D" id="1.10.260.40">
    <property type="entry name" value="lambda repressor-like DNA-binding domains"/>
    <property type="match status" value="1"/>
</dbReference>
<proteinExistence type="predicted"/>
<feature type="repeat" description="TPR" evidence="1">
    <location>
        <begin position="687"/>
        <end position="720"/>
    </location>
</feature>
<protein>
    <submittedName>
        <fullName evidence="4">Tetratricopeptide repeat protein</fullName>
    </submittedName>
</protein>
<keyword evidence="1" id="KW-0802">TPR repeat</keyword>
<dbReference type="PANTHER" id="PTHR47691:SF3">
    <property type="entry name" value="HTH-TYPE TRANSCRIPTIONAL REGULATOR RV0890C-RELATED"/>
    <property type="match status" value="1"/>
</dbReference>
<dbReference type="AlphaFoldDB" id="A0A5B2X6B9"/>
<dbReference type="SMART" id="SM00028">
    <property type="entry name" value="TPR"/>
    <property type="match status" value="5"/>
</dbReference>